<dbReference type="PROSITE" id="PS50042">
    <property type="entry name" value="CNMP_BINDING_3"/>
    <property type="match status" value="1"/>
</dbReference>
<dbReference type="InterPro" id="IPR050397">
    <property type="entry name" value="Env_Response_Regulators"/>
</dbReference>
<dbReference type="PANTHER" id="PTHR24567">
    <property type="entry name" value="CRP FAMILY TRANSCRIPTIONAL REGULATORY PROTEIN"/>
    <property type="match status" value="1"/>
</dbReference>
<dbReference type="AlphaFoldDB" id="A0A9X8T1T3"/>
<sequence>MTESIYSLVSKEVIAKSCVQIFQHNTAIIKANQTLTHLYYILDGRAKIYHSTEHGKDIFIHFLSANDWIGELTFLGIEEETNQVISIGETCVLAIPKHLVENHLFSDKQFLIELNRFIGKKLLDRTHHFVKNQSYDLKYRLATFMIDMSHKAVYSEKHVNVVDYLGTSYRHLLQVLKDFQDENYIEKIGQSTYRLNKAKLQDYYIH</sequence>
<dbReference type="SUPFAM" id="SSF51206">
    <property type="entry name" value="cAMP-binding domain-like"/>
    <property type="match status" value="1"/>
</dbReference>
<dbReference type="Gene3D" id="2.60.120.10">
    <property type="entry name" value="Jelly Rolls"/>
    <property type="match status" value="1"/>
</dbReference>
<dbReference type="InterPro" id="IPR014710">
    <property type="entry name" value="RmlC-like_jellyroll"/>
</dbReference>
<protein>
    <submittedName>
        <fullName evidence="2">Cyclic nucleotide-binding domain-containing protein</fullName>
    </submittedName>
</protein>
<comment type="caution">
    <text evidence="2">The sequence shown here is derived from an EMBL/GenBank/DDBJ whole genome shotgun (WGS) entry which is preliminary data.</text>
</comment>
<gene>
    <name evidence="2" type="primary">yeiL_1</name>
    <name evidence="2" type="ORF">NCTC11564_00108</name>
</gene>
<dbReference type="GO" id="GO:0003700">
    <property type="term" value="F:DNA-binding transcription factor activity"/>
    <property type="evidence" value="ECO:0007669"/>
    <property type="project" value="TreeGrafter"/>
</dbReference>
<dbReference type="EMBL" id="UHFO01000001">
    <property type="protein sequence ID" value="SUN61403.1"/>
    <property type="molecule type" value="Genomic_DNA"/>
</dbReference>
<organism evidence="2 3">
    <name type="scientific">Streptococcus dysgalactiae subsp. equisimilis</name>
    <name type="common">Streptococcus equisimilis</name>
    <dbReference type="NCBI Taxonomy" id="119602"/>
    <lineage>
        <taxon>Bacteria</taxon>
        <taxon>Bacillati</taxon>
        <taxon>Bacillota</taxon>
        <taxon>Bacilli</taxon>
        <taxon>Lactobacillales</taxon>
        <taxon>Streptococcaceae</taxon>
        <taxon>Streptococcus</taxon>
    </lineage>
</organism>
<dbReference type="Proteomes" id="UP000254559">
    <property type="component" value="Unassembled WGS sequence"/>
</dbReference>
<dbReference type="InterPro" id="IPR018490">
    <property type="entry name" value="cNMP-bd_dom_sf"/>
</dbReference>
<name>A0A9X8T1T3_STREQ</name>
<dbReference type="InterPro" id="IPR000595">
    <property type="entry name" value="cNMP-bd_dom"/>
</dbReference>
<evidence type="ECO:0000313" key="3">
    <source>
        <dbReference type="Proteomes" id="UP000254559"/>
    </source>
</evidence>
<proteinExistence type="predicted"/>
<evidence type="ECO:0000259" key="1">
    <source>
        <dbReference type="PROSITE" id="PS50042"/>
    </source>
</evidence>
<dbReference type="PANTHER" id="PTHR24567:SF26">
    <property type="entry name" value="REGULATORY PROTEIN YEIL"/>
    <property type="match status" value="1"/>
</dbReference>
<feature type="domain" description="Cyclic nucleotide-binding" evidence="1">
    <location>
        <begin position="22"/>
        <end position="97"/>
    </location>
</feature>
<dbReference type="GO" id="GO:0005829">
    <property type="term" value="C:cytosol"/>
    <property type="evidence" value="ECO:0007669"/>
    <property type="project" value="TreeGrafter"/>
</dbReference>
<dbReference type="CDD" id="cd00038">
    <property type="entry name" value="CAP_ED"/>
    <property type="match status" value="1"/>
</dbReference>
<evidence type="ECO:0000313" key="2">
    <source>
        <dbReference type="EMBL" id="SUN61403.1"/>
    </source>
</evidence>
<dbReference type="Pfam" id="PF00027">
    <property type="entry name" value="cNMP_binding"/>
    <property type="match status" value="1"/>
</dbReference>
<dbReference type="SMART" id="SM00100">
    <property type="entry name" value="cNMP"/>
    <property type="match status" value="1"/>
</dbReference>
<accession>A0A9X8T1T3</accession>
<dbReference type="RefSeq" id="WP_115283008.1">
    <property type="nucleotide sequence ID" value="NZ_UHFO01000001.1"/>
</dbReference>
<reference evidence="2 3" key="1">
    <citation type="submission" date="2018-06" db="EMBL/GenBank/DDBJ databases">
        <authorList>
            <consortium name="Pathogen Informatics"/>
            <person name="Doyle S."/>
        </authorList>
    </citation>
    <scope>NUCLEOTIDE SEQUENCE [LARGE SCALE GENOMIC DNA]</scope>
    <source>
        <strain evidence="2 3">NCTC11564</strain>
    </source>
</reference>